<dbReference type="Pfam" id="PF13517">
    <property type="entry name" value="FG-GAP_3"/>
    <property type="match status" value="6"/>
</dbReference>
<name>A0A7W5ZRA6_9BACT</name>
<keyword evidence="1" id="KW-0732">Signal</keyword>
<dbReference type="InterPro" id="IPR027039">
    <property type="entry name" value="Crtac1"/>
</dbReference>
<dbReference type="EMBL" id="JACIBY010000009">
    <property type="protein sequence ID" value="MBB3840192.1"/>
    <property type="molecule type" value="Genomic_DNA"/>
</dbReference>
<evidence type="ECO:0000256" key="1">
    <source>
        <dbReference type="ARBA" id="ARBA00022729"/>
    </source>
</evidence>
<dbReference type="InterPro" id="IPR013517">
    <property type="entry name" value="FG-GAP"/>
</dbReference>
<dbReference type="RefSeq" id="WP_183977012.1">
    <property type="nucleotide sequence ID" value="NZ_JACIBY010000009.1"/>
</dbReference>
<dbReference type="PANTHER" id="PTHR16026:SF0">
    <property type="entry name" value="CARTILAGE ACIDIC PROTEIN 1"/>
    <property type="match status" value="1"/>
</dbReference>
<evidence type="ECO:0000313" key="3">
    <source>
        <dbReference type="EMBL" id="MBB3840192.1"/>
    </source>
</evidence>
<dbReference type="Proteomes" id="UP000541352">
    <property type="component" value="Unassembled WGS sequence"/>
</dbReference>
<accession>A0A7W5ZRA6</accession>
<sequence>MRKLLLALFTLVFLNSCKDNNALFTELSDSDTGINFRNTLFEDGPLNVANYIYFYNGGGVAVGDINNDGLQDILFTGNMVRNRLFLNKGNFQFEDITKKAGVDQMQGWCTGATMSDVNNDGKLDIYICRSADINPDRRKNLLFINNGDLSFTEKADEYGLADNGYSTMASFLDYDKDGDLDCFIINHSIQKYTAGVQDNPELRKERNPDYASKLYRNDNNHFTNVSDQEGIFSNVLTFGLGVTVSDFNNDGWPDISVSNDFNEPDYFFENNGNVTGASPRFTEKLVQKMDNISLYSMGTDAADYDNDGNVDLLTLDMMPEDNKTIKMHSGPENFDKFQFLFRQGFYYQFSRNMLQRNNGDGTFSEVGQLAGVSNTDWSWAGLFSDFDKDGFKDLFITNGYVKDYTEMDFLKYSVDRVIKSMAKDSANVDPIPEYLRKMPKNETQNYAFRNKGDGTFQKMSNEWGFTTKGVSAGAAYADLDNDGDLDLIVNNTNALASIYKNNAELVSKNNYLSVKLDGGATNRFGIGAKVKLYCKGQLMYQEQSPVRGFQSSNDPVLNFGVGENTTIDSLIVIWTNDSYQKLTSVKTNQVLEVKIADAKNKWVYQNQKSNPIFTQSNLANVIHKENGFGDFTVQSLLPNYFSRQGPSIEVADINNDGLDDFFMGGAKGEASQLFIQNKNNTFSKANTSVFAQNAGSEDVAGTFFDADNDGDKDLYVAAGGYEFEANDPLLQDRLYLNDGKGNGSSPRYTLSESALPKLLTSKGCVKAADIDSDGDLDLFVGGRIVPRNYPVTPNSYILINDGRGNFADNTQKVCASLSQIGMVTDAVWMDLNNDKQQDLIVVGEWMPIKVFINSKGKLTDKSEEYIHFASTGWWSKINATDMDGDGDLDLTIGNCGLNTQFKVNEKEPMTVHYKDFMDNGSIVPVLSYYIGGVSYPMASRDDLSHPIPFIKKKFTDYKSYSTATITDVFSPEELANAKVLKAEIMQTLYLENQGAKGFKAHALPMEAQYAPVTGIIADDFDNDGKKDLLLAGGNTWTRIKFGRYLANHGVLLLGDGKNNFNYAPQSKSGLSLRSNIRSVQTINSGKIKRIIVGVNDGEALMLDRK</sequence>
<dbReference type="Pfam" id="PF07593">
    <property type="entry name" value="UnbV_ASPIC"/>
    <property type="match status" value="1"/>
</dbReference>
<dbReference type="Gene3D" id="2.130.10.130">
    <property type="entry name" value="Integrin alpha, N-terminal"/>
    <property type="match status" value="2"/>
</dbReference>
<dbReference type="PROSITE" id="PS00639">
    <property type="entry name" value="THIOL_PROTEASE_HIS"/>
    <property type="match status" value="1"/>
</dbReference>
<feature type="domain" description="ASPIC/UnbV" evidence="2">
    <location>
        <begin position="525"/>
        <end position="591"/>
    </location>
</feature>
<comment type="caution">
    <text evidence="3">The sequence shown here is derived from an EMBL/GenBank/DDBJ whole genome shotgun (WGS) entry which is preliminary data.</text>
</comment>
<reference evidence="3 4" key="1">
    <citation type="submission" date="2020-08" db="EMBL/GenBank/DDBJ databases">
        <title>Genomic Encyclopedia of Type Strains, Phase IV (KMG-IV): sequencing the most valuable type-strain genomes for metagenomic binning, comparative biology and taxonomic classification.</title>
        <authorList>
            <person name="Goeker M."/>
        </authorList>
    </citation>
    <scope>NUCLEOTIDE SEQUENCE [LARGE SCALE GENOMIC DNA]</scope>
    <source>
        <strain evidence="3 4">DSM 17976</strain>
    </source>
</reference>
<evidence type="ECO:0000259" key="2">
    <source>
        <dbReference type="Pfam" id="PF07593"/>
    </source>
</evidence>
<dbReference type="PANTHER" id="PTHR16026">
    <property type="entry name" value="CARTILAGE ACIDIC PROTEIN 1"/>
    <property type="match status" value="1"/>
</dbReference>
<dbReference type="InterPro" id="IPR025660">
    <property type="entry name" value="Pept_his_AS"/>
</dbReference>
<dbReference type="InterPro" id="IPR028994">
    <property type="entry name" value="Integrin_alpha_N"/>
</dbReference>
<dbReference type="InterPro" id="IPR011519">
    <property type="entry name" value="UnbV_ASPIC"/>
</dbReference>
<organism evidence="3 4">
    <name type="scientific">Runella defluvii</name>
    <dbReference type="NCBI Taxonomy" id="370973"/>
    <lineage>
        <taxon>Bacteria</taxon>
        <taxon>Pseudomonadati</taxon>
        <taxon>Bacteroidota</taxon>
        <taxon>Cytophagia</taxon>
        <taxon>Cytophagales</taxon>
        <taxon>Spirosomataceae</taxon>
        <taxon>Runella</taxon>
    </lineage>
</organism>
<proteinExistence type="predicted"/>
<dbReference type="AlphaFoldDB" id="A0A7W5ZRA6"/>
<evidence type="ECO:0000313" key="4">
    <source>
        <dbReference type="Proteomes" id="UP000541352"/>
    </source>
</evidence>
<gene>
    <name evidence="3" type="ORF">FHS57_004205</name>
</gene>
<protein>
    <recommendedName>
        <fullName evidence="2">ASPIC/UnbV domain-containing protein</fullName>
    </recommendedName>
</protein>
<keyword evidence="4" id="KW-1185">Reference proteome</keyword>
<dbReference type="SUPFAM" id="SSF69318">
    <property type="entry name" value="Integrin alpha N-terminal domain"/>
    <property type="match status" value="3"/>
</dbReference>